<proteinExistence type="predicted"/>
<accession>A0A238J7M1</accession>
<dbReference type="Pfam" id="PF00583">
    <property type="entry name" value="Acetyltransf_1"/>
    <property type="match status" value="1"/>
</dbReference>
<sequence>MTVTIRPFSEGDVYAVLAMIQPVFAAGDTYAIDTDMSAEETLAYWTGGEKHTFVAEEDGALLGTYYVVRNFKGGGSHVCNCGYITAAAARGKGVARAMLTHSLDQARSLGFRAMQFNSVIATNTRAIDTWERAGFEVVGRLPEAFLHPEQGYVDALVMFKTL</sequence>
<organism evidence="2 3">
    <name type="scientific">Pelagimonas phthalicica</name>
    <dbReference type="NCBI Taxonomy" id="1037362"/>
    <lineage>
        <taxon>Bacteria</taxon>
        <taxon>Pseudomonadati</taxon>
        <taxon>Pseudomonadota</taxon>
        <taxon>Alphaproteobacteria</taxon>
        <taxon>Rhodobacterales</taxon>
        <taxon>Roseobacteraceae</taxon>
        <taxon>Pelagimonas</taxon>
    </lineage>
</organism>
<dbReference type="PANTHER" id="PTHR43138">
    <property type="entry name" value="ACETYLTRANSFERASE, GNAT FAMILY"/>
    <property type="match status" value="1"/>
</dbReference>
<evidence type="ECO:0000313" key="2">
    <source>
        <dbReference type="EMBL" id="SMX26700.1"/>
    </source>
</evidence>
<protein>
    <submittedName>
        <fullName evidence="2">Acetyltransferase (GNAT) family protein</fullName>
    </submittedName>
</protein>
<dbReference type="CDD" id="cd04301">
    <property type="entry name" value="NAT_SF"/>
    <property type="match status" value="1"/>
</dbReference>
<keyword evidence="2" id="KW-0808">Transferase</keyword>
<dbReference type="InterPro" id="IPR016181">
    <property type="entry name" value="Acyl_CoA_acyltransferase"/>
</dbReference>
<dbReference type="Gene3D" id="3.40.630.30">
    <property type="match status" value="1"/>
</dbReference>
<dbReference type="RefSeq" id="WP_099242714.1">
    <property type="nucleotide sequence ID" value="NZ_FXXP01000001.1"/>
</dbReference>
<dbReference type="InterPro" id="IPR000182">
    <property type="entry name" value="GNAT_dom"/>
</dbReference>
<dbReference type="SUPFAM" id="SSF55729">
    <property type="entry name" value="Acyl-CoA N-acyltransferases (Nat)"/>
    <property type="match status" value="1"/>
</dbReference>
<name>A0A238J7M1_9RHOB</name>
<evidence type="ECO:0000259" key="1">
    <source>
        <dbReference type="PROSITE" id="PS51186"/>
    </source>
</evidence>
<dbReference type="GO" id="GO:0016747">
    <property type="term" value="F:acyltransferase activity, transferring groups other than amino-acyl groups"/>
    <property type="evidence" value="ECO:0007669"/>
    <property type="project" value="InterPro"/>
</dbReference>
<dbReference type="AlphaFoldDB" id="A0A238J7M1"/>
<reference evidence="3" key="1">
    <citation type="submission" date="2017-05" db="EMBL/GenBank/DDBJ databases">
        <authorList>
            <person name="Rodrigo-Torres L."/>
            <person name="Arahal R. D."/>
            <person name="Lucena T."/>
        </authorList>
    </citation>
    <scope>NUCLEOTIDE SEQUENCE [LARGE SCALE GENOMIC DNA]</scope>
    <source>
        <strain evidence="3">CECT 8649</strain>
    </source>
</reference>
<gene>
    <name evidence="2" type="ORF">TRP8649_00785</name>
</gene>
<dbReference type="InterPro" id="IPR052742">
    <property type="entry name" value="Mito_N-acetyltransferase"/>
</dbReference>
<dbReference type="EMBL" id="FXXP01000001">
    <property type="protein sequence ID" value="SMX26700.1"/>
    <property type="molecule type" value="Genomic_DNA"/>
</dbReference>
<feature type="domain" description="N-acetyltransferase" evidence="1">
    <location>
        <begin position="3"/>
        <end position="162"/>
    </location>
</feature>
<dbReference type="PANTHER" id="PTHR43138:SF1">
    <property type="entry name" value="N-ACETYLTRANSFERASE ACA1"/>
    <property type="match status" value="1"/>
</dbReference>
<dbReference type="PROSITE" id="PS51186">
    <property type="entry name" value="GNAT"/>
    <property type="match status" value="1"/>
</dbReference>
<dbReference type="Proteomes" id="UP000225972">
    <property type="component" value="Unassembled WGS sequence"/>
</dbReference>
<dbReference type="OrthoDB" id="9788300at2"/>
<keyword evidence="3" id="KW-1185">Reference proteome</keyword>
<evidence type="ECO:0000313" key="3">
    <source>
        <dbReference type="Proteomes" id="UP000225972"/>
    </source>
</evidence>